<dbReference type="InterPro" id="IPR036291">
    <property type="entry name" value="NAD(P)-bd_dom_sf"/>
</dbReference>
<dbReference type="EC" id="4.2.1.47" evidence="2"/>
<sequence>MKSGDRVLVTGANGFVGEHVIDFLAATGVESIATGRALAFRYPRTAVPYYRCDLFDLPSVVQMFKAVKPTCVVHLASENSVGTAWQNPQKVIHHNVLTTAHLLEAVICSEPATRVIVVGSAHEYAPPANSTDALPLTEHSPTIPTNPYGWSKLLQTLVSCDYALQCGVPVTVARTFNLVGPGATNGVCAKIAQSIVQIERGEAPPELTLGSLRTQRDFLDVRDAVSAYWHLLTQTATPGNIFNVCSGRPVSLSALVELFRQASKVPFRVVEDPSLYRPDEAEIVYGSAQKLSDFTGWRPTFSLERSIADVLDYFRTNNRN</sequence>
<dbReference type="Proteomes" id="UP001579974">
    <property type="component" value="Unassembled WGS sequence"/>
</dbReference>
<evidence type="ECO:0000259" key="1">
    <source>
        <dbReference type="Pfam" id="PF16363"/>
    </source>
</evidence>
<dbReference type="Gene3D" id="3.40.50.720">
    <property type="entry name" value="NAD(P)-binding Rossmann-like Domain"/>
    <property type="match status" value="1"/>
</dbReference>
<dbReference type="InterPro" id="IPR016040">
    <property type="entry name" value="NAD(P)-bd_dom"/>
</dbReference>
<keyword evidence="3" id="KW-1185">Reference proteome</keyword>
<feature type="domain" description="NAD(P)-binding" evidence="1">
    <location>
        <begin position="8"/>
        <end position="309"/>
    </location>
</feature>
<dbReference type="RefSeq" id="WP_275473866.1">
    <property type="nucleotide sequence ID" value="NZ_CP162940.1"/>
</dbReference>
<dbReference type="GO" id="GO:0008446">
    <property type="term" value="F:GDP-mannose 4,6-dehydratase activity"/>
    <property type="evidence" value="ECO:0007669"/>
    <property type="project" value="UniProtKB-EC"/>
</dbReference>
<dbReference type="Gene3D" id="3.90.25.10">
    <property type="entry name" value="UDP-galactose 4-epimerase, domain 1"/>
    <property type="match status" value="1"/>
</dbReference>
<dbReference type="EMBL" id="JBDXSU010000010">
    <property type="protein sequence ID" value="MFB5191250.1"/>
    <property type="molecule type" value="Genomic_DNA"/>
</dbReference>
<dbReference type="Pfam" id="PF16363">
    <property type="entry name" value="GDP_Man_Dehyd"/>
    <property type="match status" value="1"/>
</dbReference>
<dbReference type="PANTHER" id="PTHR43000">
    <property type="entry name" value="DTDP-D-GLUCOSE 4,6-DEHYDRATASE-RELATED"/>
    <property type="match status" value="1"/>
</dbReference>
<proteinExistence type="predicted"/>
<protein>
    <submittedName>
        <fullName evidence="2">GDP-mannose 4,6-dehydratase</fullName>
        <ecNumber evidence="2">4.2.1.47</ecNumber>
    </submittedName>
</protein>
<dbReference type="SUPFAM" id="SSF51735">
    <property type="entry name" value="NAD(P)-binding Rossmann-fold domains"/>
    <property type="match status" value="1"/>
</dbReference>
<reference evidence="2 3" key="1">
    <citation type="journal article" date="2024" name="Int. J. Mol. Sci.">
        <title>Exploration of Alicyclobacillus spp. Genome in Search of Antibiotic Resistance.</title>
        <authorList>
            <person name="Bucka-Kolendo J."/>
            <person name="Kiousi D.E."/>
            <person name="Dekowska A."/>
            <person name="Mikolajczuk-Szczyrba A."/>
            <person name="Karadedos D.M."/>
            <person name="Michael P."/>
            <person name="Galanis A."/>
            <person name="Sokolowska B."/>
        </authorList>
    </citation>
    <scope>NUCLEOTIDE SEQUENCE [LARGE SCALE GENOMIC DNA]</scope>
    <source>
        <strain evidence="2 3">KKP 3000</strain>
    </source>
</reference>
<name>A0ABV5AHC6_9BACL</name>
<evidence type="ECO:0000313" key="3">
    <source>
        <dbReference type="Proteomes" id="UP001579974"/>
    </source>
</evidence>
<accession>A0ABV5AHC6</accession>
<keyword evidence="2" id="KW-0456">Lyase</keyword>
<gene>
    <name evidence="2" type="ORF">KKP3000_000020</name>
</gene>
<comment type="caution">
    <text evidence="2">The sequence shown here is derived from an EMBL/GenBank/DDBJ whole genome shotgun (WGS) entry which is preliminary data.</text>
</comment>
<evidence type="ECO:0000313" key="2">
    <source>
        <dbReference type="EMBL" id="MFB5191250.1"/>
    </source>
</evidence>
<organism evidence="2 3">
    <name type="scientific">Alicyclobacillus fastidiosus</name>
    <dbReference type="NCBI Taxonomy" id="392011"/>
    <lineage>
        <taxon>Bacteria</taxon>
        <taxon>Bacillati</taxon>
        <taxon>Bacillota</taxon>
        <taxon>Bacilli</taxon>
        <taxon>Bacillales</taxon>
        <taxon>Alicyclobacillaceae</taxon>
        <taxon>Alicyclobacillus</taxon>
    </lineage>
</organism>